<evidence type="ECO:0000313" key="10">
    <source>
        <dbReference type="Proteomes" id="UP000031971"/>
    </source>
</evidence>
<evidence type="ECO:0000313" key="9">
    <source>
        <dbReference type="EMBL" id="KIM00723.1"/>
    </source>
</evidence>
<keyword evidence="4 8" id="KW-0812">Transmembrane</keyword>
<feature type="transmembrane region" description="Helical" evidence="8">
    <location>
        <begin position="111"/>
        <end position="132"/>
    </location>
</feature>
<evidence type="ECO:0000256" key="1">
    <source>
        <dbReference type="ARBA" id="ARBA00004651"/>
    </source>
</evidence>
<gene>
    <name evidence="9" type="ORF">CCC_03325</name>
</gene>
<dbReference type="Pfam" id="PF04093">
    <property type="entry name" value="MreD"/>
    <property type="match status" value="1"/>
</dbReference>
<accession>A0A0C2UGN6</accession>
<evidence type="ECO:0000256" key="7">
    <source>
        <dbReference type="ARBA" id="ARBA00023136"/>
    </source>
</evidence>
<reference evidence="9 10" key="1">
    <citation type="submission" date="2015-01" db="EMBL/GenBank/DDBJ databases">
        <title>Genome Sequence of Magnetospirillum magnetotacticum Strain MS-1.</title>
        <authorList>
            <person name="Marinov G.K."/>
            <person name="Smalley M.D."/>
            <person name="DeSalvo G."/>
        </authorList>
    </citation>
    <scope>NUCLEOTIDE SEQUENCE [LARGE SCALE GENOMIC DNA]</scope>
    <source>
        <strain evidence="9 10">MS-1</strain>
    </source>
</reference>
<dbReference type="GO" id="GO:0008360">
    <property type="term" value="P:regulation of cell shape"/>
    <property type="evidence" value="ECO:0007669"/>
    <property type="project" value="UniProtKB-KW"/>
</dbReference>
<keyword evidence="6 8" id="KW-1133">Transmembrane helix</keyword>
<dbReference type="OrthoDB" id="7161178at2"/>
<evidence type="ECO:0000256" key="3">
    <source>
        <dbReference type="ARBA" id="ARBA00022475"/>
    </source>
</evidence>
<organism evidence="9 10">
    <name type="scientific">Paramagnetospirillum magnetotacticum MS-1</name>
    <dbReference type="NCBI Taxonomy" id="272627"/>
    <lineage>
        <taxon>Bacteria</taxon>
        <taxon>Pseudomonadati</taxon>
        <taxon>Pseudomonadota</taxon>
        <taxon>Alphaproteobacteria</taxon>
        <taxon>Rhodospirillales</taxon>
        <taxon>Magnetospirillaceae</taxon>
        <taxon>Paramagnetospirillum</taxon>
    </lineage>
</organism>
<protein>
    <submittedName>
        <fullName evidence="9">Rod shape-determining protein MreD</fullName>
    </submittedName>
</protein>
<feature type="transmembrane region" description="Helical" evidence="8">
    <location>
        <begin position="144"/>
        <end position="161"/>
    </location>
</feature>
<sequence>MKSSVWVKMDTWVRHLVPFGITVFLLLLTAVPTHIPGFSGIAPMLPLMGVYYWAIYRPDLLPAWLAFVIGLLYDIVAGTPLGVNALVMLLVQGTAASQRKFFLGKSFAVTWWAFSLLTAGAIGMAWVLLSFVKGRPLDIAPVMFEYLMTLALFPLLTWMLARTQLAFLRDV</sequence>
<evidence type="ECO:0000256" key="5">
    <source>
        <dbReference type="ARBA" id="ARBA00022960"/>
    </source>
</evidence>
<keyword evidence="3" id="KW-1003">Cell membrane</keyword>
<evidence type="ECO:0000256" key="4">
    <source>
        <dbReference type="ARBA" id="ARBA00022692"/>
    </source>
</evidence>
<dbReference type="NCBIfam" id="TIGR03426">
    <property type="entry name" value="shape_MreD"/>
    <property type="match status" value="1"/>
</dbReference>
<comment type="subcellular location">
    <subcellularLocation>
        <location evidence="1">Cell membrane</location>
        <topology evidence="1">Multi-pass membrane protein</topology>
    </subcellularLocation>
</comment>
<evidence type="ECO:0000256" key="2">
    <source>
        <dbReference type="ARBA" id="ARBA00007776"/>
    </source>
</evidence>
<keyword evidence="7 8" id="KW-0472">Membrane</keyword>
<dbReference type="STRING" id="272627.CCC_03325"/>
<comment type="caution">
    <text evidence="9">The sequence shown here is derived from an EMBL/GenBank/DDBJ whole genome shotgun (WGS) entry which is preliminary data.</text>
</comment>
<feature type="transmembrane region" description="Helical" evidence="8">
    <location>
        <begin position="63"/>
        <end position="91"/>
    </location>
</feature>
<dbReference type="Proteomes" id="UP000031971">
    <property type="component" value="Unassembled WGS sequence"/>
</dbReference>
<comment type="similarity">
    <text evidence="2">Belongs to the MreD family.</text>
</comment>
<dbReference type="AlphaFoldDB" id="A0A0C2UGN6"/>
<feature type="transmembrane region" description="Helical" evidence="8">
    <location>
        <begin position="12"/>
        <end position="31"/>
    </location>
</feature>
<name>A0A0C2UGN6_PARME</name>
<keyword evidence="10" id="KW-1185">Reference proteome</keyword>
<keyword evidence="5" id="KW-0133">Cell shape</keyword>
<dbReference type="InterPro" id="IPR007227">
    <property type="entry name" value="Cell_shape_determining_MreD"/>
</dbReference>
<dbReference type="RefSeq" id="WP_009870170.1">
    <property type="nucleotide sequence ID" value="NZ_JXSL01000009.1"/>
</dbReference>
<dbReference type="EMBL" id="JXSL01000009">
    <property type="protein sequence ID" value="KIM00723.1"/>
    <property type="molecule type" value="Genomic_DNA"/>
</dbReference>
<evidence type="ECO:0000256" key="8">
    <source>
        <dbReference type="SAM" id="Phobius"/>
    </source>
</evidence>
<evidence type="ECO:0000256" key="6">
    <source>
        <dbReference type="ARBA" id="ARBA00022989"/>
    </source>
</evidence>
<proteinExistence type="inferred from homology"/>
<dbReference type="GO" id="GO:0005886">
    <property type="term" value="C:plasma membrane"/>
    <property type="evidence" value="ECO:0007669"/>
    <property type="project" value="UniProtKB-SubCell"/>
</dbReference>